<dbReference type="Gramene" id="novel_model_6183_5bd9a17a">
    <property type="protein sequence ID" value="cds.novel_model_6183_5bd9a17a"/>
    <property type="gene ID" value="novel_gene_3199_5bd9a17a"/>
</dbReference>
<keyword evidence="2" id="KW-1185">Reference proteome</keyword>
<organism evidence="1 2">
    <name type="scientific">Cannabis sativa</name>
    <name type="common">Hemp</name>
    <name type="synonym">Marijuana</name>
    <dbReference type="NCBI Taxonomy" id="3483"/>
    <lineage>
        <taxon>Eukaryota</taxon>
        <taxon>Viridiplantae</taxon>
        <taxon>Streptophyta</taxon>
        <taxon>Embryophyta</taxon>
        <taxon>Tracheophyta</taxon>
        <taxon>Spermatophyta</taxon>
        <taxon>Magnoliopsida</taxon>
        <taxon>eudicotyledons</taxon>
        <taxon>Gunneridae</taxon>
        <taxon>Pentapetalae</taxon>
        <taxon>rosids</taxon>
        <taxon>fabids</taxon>
        <taxon>Rosales</taxon>
        <taxon>Cannabaceae</taxon>
        <taxon>Cannabis</taxon>
    </lineage>
</organism>
<dbReference type="EMBL" id="UZAU01000689">
    <property type="status" value="NOT_ANNOTATED_CDS"/>
    <property type="molecule type" value="Genomic_DNA"/>
</dbReference>
<accession>A0A803R801</accession>
<sequence>MALLSNIFGCFSSQPKRYICDGDVCVLRNPKQNAIVNKSSKYKRKQSVGISMSLLSMKKS</sequence>
<protein>
    <submittedName>
        <fullName evidence="1">Uncharacterized protein</fullName>
    </submittedName>
</protein>
<evidence type="ECO:0000313" key="2">
    <source>
        <dbReference type="Proteomes" id="UP000596661"/>
    </source>
</evidence>
<reference evidence="1" key="2">
    <citation type="submission" date="2021-03" db="UniProtKB">
        <authorList>
            <consortium name="EnsemblPlants"/>
        </authorList>
    </citation>
    <scope>IDENTIFICATION</scope>
</reference>
<dbReference type="EnsemblPlants" id="novel_model_6183_5bd9a17a">
    <property type="protein sequence ID" value="cds.novel_model_6183_5bd9a17a"/>
    <property type="gene ID" value="novel_gene_3199_5bd9a17a"/>
</dbReference>
<reference evidence="1" key="1">
    <citation type="submission" date="2018-11" db="EMBL/GenBank/DDBJ databases">
        <authorList>
            <person name="Grassa J C."/>
        </authorList>
    </citation>
    <scope>NUCLEOTIDE SEQUENCE [LARGE SCALE GENOMIC DNA]</scope>
</reference>
<dbReference type="Proteomes" id="UP000596661">
    <property type="component" value="Chromosome 8"/>
</dbReference>
<name>A0A803R801_CANSA</name>
<evidence type="ECO:0000313" key="1">
    <source>
        <dbReference type="EnsemblPlants" id="cds.novel_model_6183_5bd9a17a"/>
    </source>
</evidence>
<proteinExistence type="predicted"/>
<dbReference type="AlphaFoldDB" id="A0A803R801"/>